<keyword evidence="2" id="KW-0378">Hydrolase</keyword>
<name>A0A143QSK3_RHOFA</name>
<dbReference type="EMBL" id="CP015220">
    <property type="protein sequence ID" value="AMY25914.1"/>
    <property type="molecule type" value="Genomic_DNA"/>
</dbReference>
<dbReference type="CDD" id="cd02252">
    <property type="entry name" value="nylC_like"/>
    <property type="match status" value="1"/>
</dbReference>
<dbReference type="OrthoDB" id="9808347at2"/>
<dbReference type="Proteomes" id="UP000076038">
    <property type="component" value="Chromosome"/>
</dbReference>
<dbReference type="PANTHER" id="PTHR36512:SF3">
    <property type="entry name" value="BLR5678 PROTEIN"/>
    <property type="match status" value="1"/>
</dbReference>
<dbReference type="SUPFAM" id="SSF56266">
    <property type="entry name" value="DmpA/ArgJ-like"/>
    <property type="match status" value="1"/>
</dbReference>
<evidence type="ECO:0000313" key="2">
    <source>
        <dbReference type="EMBL" id="AMY25914.1"/>
    </source>
</evidence>
<dbReference type="PANTHER" id="PTHR36512">
    <property type="entry name" value="D-AMINOPEPTIDASE"/>
    <property type="match status" value="1"/>
</dbReference>
<reference evidence="2 3" key="1">
    <citation type="journal article" date="2016" name="Genome Announc.">
        <title>Complete Genome and Plasmid Sequences for Rhodococcus fascians D188 and Draft Sequences for Rhodococcus Isolates PBTS 1 and PBTS 2.</title>
        <authorList>
            <person name="Stamler R.A."/>
            <person name="Vereecke D."/>
            <person name="Zhang Y."/>
            <person name="Schilkey F."/>
            <person name="Devitt N."/>
            <person name="Randall J.J."/>
        </authorList>
    </citation>
    <scope>NUCLEOTIDE SEQUENCE [LARGE SCALE GENOMIC DNA]</scope>
    <source>
        <strain evidence="2 3">PBTS2</strain>
    </source>
</reference>
<dbReference type="AlphaFoldDB" id="A0A143QSK3"/>
<comment type="similarity">
    <text evidence="1">Belongs to the peptidase S58 family.</text>
</comment>
<dbReference type="RefSeq" id="WP_048318531.1">
    <property type="nucleotide sequence ID" value="NZ_CP015220.1"/>
</dbReference>
<gene>
    <name evidence="2" type="ORF">A3Q41_04647</name>
</gene>
<keyword evidence="3" id="KW-1185">Reference proteome</keyword>
<reference evidence="3" key="2">
    <citation type="submission" date="2016-04" db="EMBL/GenBank/DDBJ databases">
        <title>Complete Genome and Plasmid Sequences for Rhodococcus fascians D188 and Draft Sequences for Rhodococcus spp. Isolates PBTS 1 and PBTS 2.</title>
        <authorList>
            <person name="Stamer R."/>
            <person name="Vereecke D."/>
            <person name="Zhang Y."/>
            <person name="Schilkey F."/>
            <person name="Devitt N."/>
            <person name="Randall J."/>
        </authorList>
    </citation>
    <scope>NUCLEOTIDE SEQUENCE [LARGE SCALE GENOMIC DNA]</scope>
    <source>
        <strain evidence="3">PBTS2</strain>
    </source>
</reference>
<dbReference type="EC" id="3.4.11.-" evidence="2"/>
<accession>A0A143QSK3</accession>
<sequence>MTAAFSKPGPRDCLTDVAGLLVGHHHELDDDAAMGSGSATGCTVVRFLGGATAAVDVRGGGPGTRETDLLDPSHSVQQVDAILLTAGSAYGLAAADGVMRWLEEHEQGIPMGSPAHVVPIVPAAVIFDLPVGDWAARPTAEFGYRAAATAATEFATGSVGAGVGARAGVLKGGVGTASTVIEGGPADGVTVAALMVVNPVGAVFDPRTGLLWGTGTLGPADFGMRNPDVDEVRTAAALEPKATALNTTIGVVATDAPLSSASCKRIAVAGHDGLARAIRPAHSPLDGDTVFAVSTGTRAVTAESSVPAAFSPELPVLAAVTEAAAIVVERAIVRALLDATSVAGIPTYRQIFPSAFTASRL</sequence>
<dbReference type="PATRIC" id="fig|1653479.3.peg.4704"/>
<dbReference type="InterPro" id="IPR016117">
    <property type="entry name" value="ArgJ-like_dom_sf"/>
</dbReference>
<dbReference type="Gene3D" id="3.60.70.12">
    <property type="entry name" value="L-amino peptidase D-ALA esterase/amidase"/>
    <property type="match status" value="1"/>
</dbReference>
<dbReference type="Pfam" id="PF03576">
    <property type="entry name" value="Peptidase_S58"/>
    <property type="match status" value="1"/>
</dbReference>
<evidence type="ECO:0000256" key="1">
    <source>
        <dbReference type="ARBA" id="ARBA00007068"/>
    </source>
</evidence>
<dbReference type="GO" id="GO:0004177">
    <property type="term" value="F:aminopeptidase activity"/>
    <property type="evidence" value="ECO:0007669"/>
    <property type="project" value="UniProtKB-KW"/>
</dbReference>
<keyword evidence="2" id="KW-0031">Aminopeptidase</keyword>
<dbReference type="InterPro" id="IPR005321">
    <property type="entry name" value="Peptidase_S58_DmpA"/>
</dbReference>
<organism evidence="2 3">
    <name type="scientific">Rhodococcoides fascians</name>
    <name type="common">Rhodococcus fascians</name>
    <dbReference type="NCBI Taxonomy" id="1828"/>
    <lineage>
        <taxon>Bacteria</taxon>
        <taxon>Bacillati</taxon>
        <taxon>Actinomycetota</taxon>
        <taxon>Actinomycetes</taxon>
        <taxon>Mycobacteriales</taxon>
        <taxon>Nocardiaceae</taxon>
        <taxon>Rhodococcoides</taxon>
    </lineage>
</organism>
<evidence type="ECO:0000313" key="3">
    <source>
        <dbReference type="Proteomes" id="UP000076038"/>
    </source>
</evidence>
<proteinExistence type="inferred from homology"/>
<protein>
    <submittedName>
        <fullName evidence="2">Putative aminopeptidase</fullName>
        <ecNumber evidence="2">3.4.11.-</ecNumber>
    </submittedName>
</protein>
<keyword evidence="2" id="KW-0645">Protease</keyword>
<dbReference type="KEGG" id="rhs:A3Q41_04647"/>